<accession>S7QKG7</accession>
<evidence type="ECO:0000256" key="2">
    <source>
        <dbReference type="ARBA" id="ARBA00022840"/>
    </source>
</evidence>
<protein>
    <submittedName>
        <fullName evidence="3">HSP70-domain-containing protein</fullName>
    </submittedName>
</protein>
<evidence type="ECO:0000256" key="1">
    <source>
        <dbReference type="ARBA" id="ARBA00022741"/>
    </source>
</evidence>
<evidence type="ECO:0000313" key="4">
    <source>
        <dbReference type="Proteomes" id="UP000030669"/>
    </source>
</evidence>
<dbReference type="GO" id="GO:0140662">
    <property type="term" value="F:ATP-dependent protein folding chaperone"/>
    <property type="evidence" value="ECO:0007669"/>
    <property type="project" value="InterPro"/>
</dbReference>
<sequence>MVRPPSRSRSARLLGSFNLVGIYPAPKGVPQVEITFDIDADGIVRVNVKDKATSKDQSMTIASPSGLSDKALRRWCLTLSVEANIRLAVMNEFKDQLNCAGKEKVQKLVTELCKIVVKGQASDASVTAEQIREKINERR</sequence>
<dbReference type="InterPro" id="IPR013126">
    <property type="entry name" value="Hsp_70_fam"/>
</dbReference>
<keyword evidence="1" id="KW-0547">Nucleotide-binding</keyword>
<dbReference type="EMBL" id="KB469297">
    <property type="protein sequence ID" value="EPQ59882.1"/>
    <property type="molecule type" value="Genomic_DNA"/>
</dbReference>
<dbReference type="AlphaFoldDB" id="S7QKG7"/>
<gene>
    <name evidence="3" type="ORF">GLOTRDRAFT_126175</name>
</gene>
<dbReference type="GO" id="GO:0005524">
    <property type="term" value="F:ATP binding"/>
    <property type="evidence" value="ECO:0007669"/>
    <property type="project" value="UniProtKB-KW"/>
</dbReference>
<dbReference type="RefSeq" id="XP_007862748.1">
    <property type="nucleotide sequence ID" value="XM_007864557.1"/>
</dbReference>
<dbReference type="PANTHER" id="PTHR19375">
    <property type="entry name" value="HEAT SHOCK PROTEIN 70KDA"/>
    <property type="match status" value="1"/>
</dbReference>
<dbReference type="InterPro" id="IPR029047">
    <property type="entry name" value="HSP70_peptide-bd_sf"/>
</dbReference>
<dbReference type="OrthoDB" id="3260447at2759"/>
<proteinExistence type="predicted"/>
<keyword evidence="4" id="KW-1185">Reference proteome</keyword>
<dbReference type="Pfam" id="PF00012">
    <property type="entry name" value="HSP70"/>
    <property type="match status" value="1"/>
</dbReference>
<dbReference type="Proteomes" id="UP000030669">
    <property type="component" value="Unassembled WGS sequence"/>
</dbReference>
<name>S7QKG7_GLOTA</name>
<organism evidence="3 4">
    <name type="scientific">Gloeophyllum trabeum (strain ATCC 11539 / FP-39264 / Madison 617)</name>
    <name type="common">Brown rot fungus</name>
    <dbReference type="NCBI Taxonomy" id="670483"/>
    <lineage>
        <taxon>Eukaryota</taxon>
        <taxon>Fungi</taxon>
        <taxon>Dikarya</taxon>
        <taxon>Basidiomycota</taxon>
        <taxon>Agaricomycotina</taxon>
        <taxon>Agaricomycetes</taxon>
        <taxon>Gloeophyllales</taxon>
        <taxon>Gloeophyllaceae</taxon>
        <taxon>Gloeophyllum</taxon>
    </lineage>
</organism>
<dbReference type="Gene3D" id="2.60.34.10">
    <property type="entry name" value="Substrate Binding Domain Of DNAk, Chain A, domain 1"/>
    <property type="match status" value="1"/>
</dbReference>
<dbReference type="HOGENOM" id="CLU_1845308_0_0_1"/>
<dbReference type="GeneID" id="19301347"/>
<dbReference type="SUPFAM" id="SSF100920">
    <property type="entry name" value="Heat shock protein 70kD (HSP70), peptide-binding domain"/>
    <property type="match status" value="1"/>
</dbReference>
<dbReference type="KEGG" id="gtr:GLOTRDRAFT_126175"/>
<dbReference type="STRING" id="670483.S7QKG7"/>
<keyword evidence="2" id="KW-0067">ATP-binding</keyword>
<reference evidence="3 4" key="1">
    <citation type="journal article" date="2012" name="Science">
        <title>The Paleozoic origin of enzymatic lignin decomposition reconstructed from 31 fungal genomes.</title>
        <authorList>
            <person name="Floudas D."/>
            <person name="Binder M."/>
            <person name="Riley R."/>
            <person name="Barry K."/>
            <person name="Blanchette R.A."/>
            <person name="Henrissat B."/>
            <person name="Martinez A.T."/>
            <person name="Otillar R."/>
            <person name="Spatafora J.W."/>
            <person name="Yadav J.S."/>
            <person name="Aerts A."/>
            <person name="Benoit I."/>
            <person name="Boyd A."/>
            <person name="Carlson A."/>
            <person name="Copeland A."/>
            <person name="Coutinho P.M."/>
            <person name="de Vries R.P."/>
            <person name="Ferreira P."/>
            <person name="Findley K."/>
            <person name="Foster B."/>
            <person name="Gaskell J."/>
            <person name="Glotzer D."/>
            <person name="Gorecki P."/>
            <person name="Heitman J."/>
            <person name="Hesse C."/>
            <person name="Hori C."/>
            <person name="Igarashi K."/>
            <person name="Jurgens J.A."/>
            <person name="Kallen N."/>
            <person name="Kersten P."/>
            <person name="Kohler A."/>
            <person name="Kuees U."/>
            <person name="Kumar T.K.A."/>
            <person name="Kuo A."/>
            <person name="LaButti K."/>
            <person name="Larrondo L.F."/>
            <person name="Lindquist E."/>
            <person name="Ling A."/>
            <person name="Lombard V."/>
            <person name="Lucas S."/>
            <person name="Lundell T."/>
            <person name="Martin R."/>
            <person name="McLaughlin D.J."/>
            <person name="Morgenstern I."/>
            <person name="Morin E."/>
            <person name="Murat C."/>
            <person name="Nagy L.G."/>
            <person name="Nolan M."/>
            <person name="Ohm R.A."/>
            <person name="Patyshakuliyeva A."/>
            <person name="Rokas A."/>
            <person name="Ruiz-Duenas F.J."/>
            <person name="Sabat G."/>
            <person name="Salamov A."/>
            <person name="Samejima M."/>
            <person name="Schmutz J."/>
            <person name="Slot J.C."/>
            <person name="St John F."/>
            <person name="Stenlid J."/>
            <person name="Sun H."/>
            <person name="Sun S."/>
            <person name="Syed K."/>
            <person name="Tsang A."/>
            <person name="Wiebenga A."/>
            <person name="Young D."/>
            <person name="Pisabarro A."/>
            <person name="Eastwood D.C."/>
            <person name="Martin F."/>
            <person name="Cullen D."/>
            <person name="Grigoriev I.V."/>
            <person name="Hibbett D.S."/>
        </authorList>
    </citation>
    <scope>NUCLEOTIDE SEQUENCE [LARGE SCALE GENOMIC DNA]</scope>
    <source>
        <strain evidence="3 4">ATCC 11539</strain>
    </source>
</reference>
<dbReference type="eggNOG" id="KOG0102">
    <property type="taxonomic scope" value="Eukaryota"/>
</dbReference>
<evidence type="ECO:0000313" key="3">
    <source>
        <dbReference type="EMBL" id="EPQ59882.1"/>
    </source>
</evidence>